<comment type="similarity">
    <text evidence="1">Belongs to the membrane fusion protein (MFP) (TC 8.A.1) family.</text>
</comment>
<feature type="signal peptide" evidence="4">
    <location>
        <begin position="1"/>
        <end position="19"/>
    </location>
</feature>
<dbReference type="InterPro" id="IPR006143">
    <property type="entry name" value="RND_pump_MFP"/>
</dbReference>
<name>A0ABP8HAT0_9BACT</name>
<keyword evidence="2" id="KW-0813">Transport</keyword>
<feature type="domain" description="Multidrug resistance protein MdtA-like barrel-sandwich hybrid" evidence="5">
    <location>
        <begin position="272"/>
        <end position="402"/>
    </location>
</feature>
<feature type="chain" id="PRO_5047398247" description="Efflux RND transporter periplasmic adaptor subunit" evidence="4">
    <location>
        <begin position="20"/>
        <end position="555"/>
    </location>
</feature>
<dbReference type="SUPFAM" id="SSF111369">
    <property type="entry name" value="HlyD-like secretion proteins"/>
    <property type="match status" value="1"/>
</dbReference>
<dbReference type="Gene3D" id="2.40.50.100">
    <property type="match status" value="1"/>
</dbReference>
<sequence>MKQLITLLVLIVFGLTSFAHDGEDHSAGKAKGNTGTKYFSAEALSDKYEVLVKYGELQSGQKSTFQLFLSNAKTNRALDSATITMKVVGQPGIQLQISRVDTGTYQVSGVFPANKIYDLQVNINSALGPDFLQVAKVEVGKKLEAPATEAHSHWYDNPWLIGTAGVLAGLLLMFALMRRRNRRVAVAVLTIGLLVPTAVVNPGYAHDGEDHGAGGASGGGISNTFMVEKESQFLFDILTEKVGPGSFYKTSEIVGTVTAAPQGRAVIQTPQTGKIVALRVTPGQSVSKGQVLALVEQQVDAGTQINIISQRNTLNAEAKAAKVQYDRLQSIADIAAKKDVTEARARYESAVQNLRLFNANVGGNLGNTKTISLTAPISGVVGTFNYAIGAVVNSGETLFEITNLDRLYVETQLYAADLNAATRSGRFQAFAGQDTTAFALRLVSTAQAVSAENQSQRVIFEMVQPAGRFRIGENVRVLQYGSERLSQLVVPTAAVVDIGGKPAVFIKDHAEQYSVSFIQKGESNQLYTAVAKGVEAGERVVTGNVYQMKMIYLGQ</sequence>
<protein>
    <recommendedName>
        <fullName evidence="9">Efflux RND transporter periplasmic adaptor subunit</fullName>
    </recommendedName>
</protein>
<accession>A0ABP8HAT0</accession>
<reference evidence="8" key="1">
    <citation type="journal article" date="2019" name="Int. J. Syst. Evol. Microbiol.">
        <title>The Global Catalogue of Microorganisms (GCM) 10K type strain sequencing project: providing services to taxonomists for standard genome sequencing and annotation.</title>
        <authorList>
            <consortium name="The Broad Institute Genomics Platform"/>
            <consortium name="The Broad Institute Genome Sequencing Center for Infectious Disease"/>
            <person name="Wu L."/>
            <person name="Ma J."/>
        </authorList>
    </citation>
    <scope>NUCLEOTIDE SEQUENCE [LARGE SCALE GENOMIC DNA]</scope>
    <source>
        <strain evidence="8">JCM 17919</strain>
    </source>
</reference>
<dbReference type="PANTHER" id="PTHR30097:SF4">
    <property type="entry name" value="SLR6042 PROTEIN"/>
    <property type="match status" value="1"/>
</dbReference>
<dbReference type="NCBIfam" id="TIGR01730">
    <property type="entry name" value="RND_mfp"/>
    <property type="match status" value="1"/>
</dbReference>
<dbReference type="PANTHER" id="PTHR30097">
    <property type="entry name" value="CATION EFFLUX SYSTEM PROTEIN CUSB"/>
    <property type="match status" value="1"/>
</dbReference>
<proteinExistence type="inferred from homology"/>
<keyword evidence="3" id="KW-1133">Transmembrane helix</keyword>
<dbReference type="EMBL" id="BAABGY010000009">
    <property type="protein sequence ID" value="GAA4336773.1"/>
    <property type="molecule type" value="Genomic_DNA"/>
</dbReference>
<dbReference type="Proteomes" id="UP001501725">
    <property type="component" value="Unassembled WGS sequence"/>
</dbReference>
<organism evidence="7 8">
    <name type="scientific">Flaviaesturariibacter amylovorans</name>
    <dbReference type="NCBI Taxonomy" id="1084520"/>
    <lineage>
        <taxon>Bacteria</taxon>
        <taxon>Pseudomonadati</taxon>
        <taxon>Bacteroidota</taxon>
        <taxon>Chitinophagia</taxon>
        <taxon>Chitinophagales</taxon>
        <taxon>Chitinophagaceae</taxon>
        <taxon>Flaviaestuariibacter</taxon>
    </lineage>
</organism>
<evidence type="ECO:0000256" key="2">
    <source>
        <dbReference type="ARBA" id="ARBA00022448"/>
    </source>
</evidence>
<dbReference type="RefSeq" id="WP_345256789.1">
    <property type="nucleotide sequence ID" value="NZ_BAABGY010000009.1"/>
</dbReference>
<evidence type="ECO:0000313" key="7">
    <source>
        <dbReference type="EMBL" id="GAA4336773.1"/>
    </source>
</evidence>
<evidence type="ECO:0000256" key="3">
    <source>
        <dbReference type="SAM" id="Phobius"/>
    </source>
</evidence>
<evidence type="ECO:0008006" key="9">
    <source>
        <dbReference type="Google" id="ProtNLM"/>
    </source>
</evidence>
<evidence type="ECO:0000259" key="5">
    <source>
        <dbReference type="Pfam" id="PF25917"/>
    </source>
</evidence>
<feature type="transmembrane region" description="Helical" evidence="3">
    <location>
        <begin position="159"/>
        <end position="177"/>
    </location>
</feature>
<evidence type="ECO:0000256" key="4">
    <source>
        <dbReference type="SAM" id="SignalP"/>
    </source>
</evidence>
<dbReference type="InterPro" id="IPR051909">
    <property type="entry name" value="MFP_Cation_Efflux"/>
</dbReference>
<keyword evidence="8" id="KW-1185">Reference proteome</keyword>
<keyword evidence="3" id="KW-0472">Membrane</keyword>
<keyword evidence="3" id="KW-0812">Transmembrane</keyword>
<gene>
    <name evidence="7" type="ORF">GCM10023184_32230</name>
</gene>
<feature type="domain" description="CzcB-like C-terminal circularly permuted SH3-like" evidence="6">
    <location>
        <begin position="489"/>
        <end position="549"/>
    </location>
</feature>
<evidence type="ECO:0000259" key="6">
    <source>
        <dbReference type="Pfam" id="PF25975"/>
    </source>
</evidence>
<dbReference type="Gene3D" id="2.40.30.170">
    <property type="match status" value="1"/>
</dbReference>
<feature type="transmembrane region" description="Helical" evidence="3">
    <location>
        <begin position="184"/>
        <end position="204"/>
    </location>
</feature>
<evidence type="ECO:0000256" key="1">
    <source>
        <dbReference type="ARBA" id="ARBA00009477"/>
    </source>
</evidence>
<evidence type="ECO:0000313" key="8">
    <source>
        <dbReference type="Proteomes" id="UP001501725"/>
    </source>
</evidence>
<dbReference type="Gene3D" id="2.40.420.20">
    <property type="match status" value="1"/>
</dbReference>
<comment type="caution">
    <text evidence="7">The sequence shown here is derived from an EMBL/GenBank/DDBJ whole genome shotgun (WGS) entry which is preliminary data.</text>
</comment>
<dbReference type="InterPro" id="IPR058649">
    <property type="entry name" value="CzcB_C"/>
</dbReference>
<dbReference type="Pfam" id="PF25975">
    <property type="entry name" value="CzcB_C"/>
    <property type="match status" value="1"/>
</dbReference>
<dbReference type="Pfam" id="PF25917">
    <property type="entry name" value="BSH_RND"/>
    <property type="match status" value="1"/>
</dbReference>
<dbReference type="InterPro" id="IPR058625">
    <property type="entry name" value="MdtA-like_BSH"/>
</dbReference>
<keyword evidence="4" id="KW-0732">Signal</keyword>